<accession>A0ABT2YE58</accession>
<proteinExistence type="predicted"/>
<evidence type="ECO:0000256" key="1">
    <source>
        <dbReference type="SAM" id="MobiDB-lite"/>
    </source>
</evidence>
<sequence length="71" mass="7735">MNMMFKRIAAMIDKPSAAKDPRWVPGAPRLGNAGAGITRTTGEDFRDTDIAVAWLCEASNKTRLADQAEAR</sequence>
<evidence type="ECO:0000313" key="3">
    <source>
        <dbReference type="Proteomes" id="UP001209701"/>
    </source>
</evidence>
<name>A0ABT2YE58_9BURK</name>
<protein>
    <submittedName>
        <fullName evidence="2">Uncharacterized protein</fullName>
    </submittedName>
</protein>
<keyword evidence="3" id="KW-1185">Reference proteome</keyword>
<evidence type="ECO:0000313" key="2">
    <source>
        <dbReference type="EMBL" id="MCV2368314.1"/>
    </source>
</evidence>
<dbReference type="EMBL" id="JAJIRN010000004">
    <property type="protein sequence ID" value="MCV2368314.1"/>
    <property type="molecule type" value="Genomic_DNA"/>
</dbReference>
<dbReference type="Proteomes" id="UP001209701">
    <property type="component" value="Unassembled WGS sequence"/>
</dbReference>
<gene>
    <name evidence="2" type="ORF">LNV07_09430</name>
</gene>
<dbReference type="RefSeq" id="WP_263570918.1">
    <property type="nucleotide sequence ID" value="NZ_JAJIRN010000004.1"/>
</dbReference>
<comment type="caution">
    <text evidence="2">The sequence shown here is derived from an EMBL/GenBank/DDBJ whole genome shotgun (WGS) entry which is preliminary data.</text>
</comment>
<organism evidence="2 3">
    <name type="scientific">Roseateles oligotrophus</name>
    <dbReference type="NCBI Taxonomy" id="1769250"/>
    <lineage>
        <taxon>Bacteria</taxon>
        <taxon>Pseudomonadati</taxon>
        <taxon>Pseudomonadota</taxon>
        <taxon>Betaproteobacteria</taxon>
        <taxon>Burkholderiales</taxon>
        <taxon>Sphaerotilaceae</taxon>
        <taxon>Roseateles</taxon>
    </lineage>
</organism>
<feature type="region of interest" description="Disordered" evidence="1">
    <location>
        <begin position="19"/>
        <end position="38"/>
    </location>
</feature>
<reference evidence="2 3" key="1">
    <citation type="submission" date="2021-11" db="EMBL/GenBank/DDBJ databases">
        <authorList>
            <person name="Liang Q."/>
            <person name="Mou H."/>
            <person name="Liu Z."/>
        </authorList>
    </citation>
    <scope>NUCLEOTIDE SEQUENCE [LARGE SCALE GENOMIC DNA]</scope>
    <source>
        <strain evidence="2 3">CHU3</strain>
    </source>
</reference>